<reference evidence="6 7" key="1">
    <citation type="submission" date="2019-08" db="EMBL/GenBank/DDBJ databases">
        <title>Bradyrhizobium hipponensis sp. nov., a rhizobium isolated from a Lupinus angustifolius root nodule in Tunisia.</title>
        <authorList>
            <person name="Off K."/>
            <person name="Rejili M."/>
            <person name="Mars M."/>
            <person name="Brachmann A."/>
            <person name="Marin M."/>
        </authorList>
    </citation>
    <scope>NUCLEOTIDE SEQUENCE [LARGE SCALE GENOMIC DNA]</scope>
    <source>
        <strain evidence="6 7">CTAW71</strain>
    </source>
</reference>
<dbReference type="RefSeq" id="WP_148776890.1">
    <property type="nucleotide sequence ID" value="NZ_VSSS01000060.1"/>
</dbReference>
<keyword evidence="2" id="KW-0238">DNA-binding</keyword>
<dbReference type="SMART" id="SM00342">
    <property type="entry name" value="HTH_ARAC"/>
    <property type="match status" value="1"/>
</dbReference>
<evidence type="ECO:0000313" key="6">
    <source>
        <dbReference type="EMBL" id="TYL89496.1"/>
    </source>
</evidence>
<gene>
    <name evidence="6" type="ORF">FXB40_35305</name>
</gene>
<keyword evidence="3" id="KW-0804">Transcription</keyword>
<comment type="caution">
    <text evidence="6">The sequence shown here is derived from an EMBL/GenBank/DDBJ whole genome shotgun (WGS) entry which is preliminary data.</text>
</comment>
<dbReference type="GO" id="GO:0043565">
    <property type="term" value="F:sequence-specific DNA binding"/>
    <property type="evidence" value="ECO:0007669"/>
    <property type="project" value="InterPro"/>
</dbReference>
<dbReference type="PANTHER" id="PTHR46796:SF14">
    <property type="entry name" value="TRANSCRIPTIONAL REGULATORY PROTEIN"/>
    <property type="match status" value="1"/>
</dbReference>
<evidence type="ECO:0000259" key="5">
    <source>
        <dbReference type="PROSITE" id="PS01124"/>
    </source>
</evidence>
<dbReference type="InterPro" id="IPR050204">
    <property type="entry name" value="AraC_XylS_family_regulators"/>
</dbReference>
<evidence type="ECO:0000256" key="1">
    <source>
        <dbReference type="ARBA" id="ARBA00023015"/>
    </source>
</evidence>
<accession>A0A5D3K2I3</accession>
<dbReference type="Pfam" id="PF12833">
    <property type="entry name" value="HTH_18"/>
    <property type="match status" value="1"/>
</dbReference>
<dbReference type="AlphaFoldDB" id="A0A5D3K2I3"/>
<dbReference type="OrthoDB" id="8334882at2"/>
<dbReference type="PROSITE" id="PS01124">
    <property type="entry name" value="HTH_ARAC_FAMILY_2"/>
    <property type="match status" value="1"/>
</dbReference>
<dbReference type="Proteomes" id="UP000324758">
    <property type="component" value="Unassembled WGS sequence"/>
</dbReference>
<name>A0A5D3K2I3_9BRAD</name>
<proteinExistence type="predicted"/>
<dbReference type="Gene3D" id="1.10.10.60">
    <property type="entry name" value="Homeodomain-like"/>
    <property type="match status" value="2"/>
</dbReference>
<feature type="domain" description="HTH araC/xylS-type" evidence="5">
    <location>
        <begin position="113"/>
        <end position="211"/>
    </location>
</feature>
<dbReference type="PROSITE" id="PS00041">
    <property type="entry name" value="HTH_ARAC_FAMILY_1"/>
    <property type="match status" value="1"/>
</dbReference>
<organism evidence="6 7">
    <name type="scientific">Bradyrhizobium rifense</name>
    <dbReference type="NCBI Taxonomy" id="515499"/>
    <lineage>
        <taxon>Bacteria</taxon>
        <taxon>Pseudomonadati</taxon>
        <taxon>Pseudomonadota</taxon>
        <taxon>Alphaproteobacteria</taxon>
        <taxon>Hyphomicrobiales</taxon>
        <taxon>Nitrobacteraceae</taxon>
        <taxon>Bradyrhizobium</taxon>
    </lineage>
</organism>
<evidence type="ECO:0000256" key="2">
    <source>
        <dbReference type="ARBA" id="ARBA00023125"/>
    </source>
</evidence>
<evidence type="ECO:0000313" key="7">
    <source>
        <dbReference type="Proteomes" id="UP000324758"/>
    </source>
</evidence>
<keyword evidence="1" id="KW-0805">Transcription regulation</keyword>
<dbReference type="SUPFAM" id="SSF46689">
    <property type="entry name" value="Homeodomain-like"/>
    <property type="match status" value="2"/>
</dbReference>
<dbReference type="PRINTS" id="PR00032">
    <property type="entry name" value="HTHARAC"/>
</dbReference>
<dbReference type="InterPro" id="IPR009057">
    <property type="entry name" value="Homeodomain-like_sf"/>
</dbReference>
<protein>
    <submittedName>
        <fullName evidence="6">Helix-turn-helix transcriptional regulator</fullName>
    </submittedName>
</protein>
<dbReference type="EMBL" id="VSSS01000060">
    <property type="protein sequence ID" value="TYL89496.1"/>
    <property type="molecule type" value="Genomic_DNA"/>
</dbReference>
<dbReference type="GO" id="GO:0003700">
    <property type="term" value="F:DNA-binding transcription factor activity"/>
    <property type="evidence" value="ECO:0007669"/>
    <property type="project" value="InterPro"/>
</dbReference>
<sequence>MSVQTHDPLRQLFAHPALSGSEERRPASTERARLSALPSDPVEMESGDEVVQSLFEALKVATHNNDRQCMEALRLAIAVRQFGLRPSAERPAGNDQASVRGRHVQGLQKWRLKRVVDFIDASMSSKMNSRDLAAVAGLSRMHFASQFRVATGLRPHEFLLQRRIRRAAELMKDSTMPIMEIALTVGFQTQAHFTTVFKRFTGCTPRSWRVGNHMLPRSELEQAVTEIL</sequence>
<dbReference type="InterPro" id="IPR020449">
    <property type="entry name" value="Tscrpt_reg_AraC-type_HTH"/>
</dbReference>
<evidence type="ECO:0000256" key="3">
    <source>
        <dbReference type="ARBA" id="ARBA00023163"/>
    </source>
</evidence>
<feature type="compositionally biased region" description="Basic and acidic residues" evidence="4">
    <location>
        <begin position="21"/>
        <end position="33"/>
    </location>
</feature>
<feature type="region of interest" description="Disordered" evidence="4">
    <location>
        <begin position="1"/>
        <end position="43"/>
    </location>
</feature>
<evidence type="ECO:0000256" key="4">
    <source>
        <dbReference type="SAM" id="MobiDB-lite"/>
    </source>
</evidence>
<dbReference type="InterPro" id="IPR018062">
    <property type="entry name" value="HTH_AraC-typ_CS"/>
</dbReference>
<dbReference type="PANTHER" id="PTHR46796">
    <property type="entry name" value="HTH-TYPE TRANSCRIPTIONAL ACTIVATOR RHAS-RELATED"/>
    <property type="match status" value="1"/>
</dbReference>
<keyword evidence="7" id="KW-1185">Reference proteome</keyword>
<dbReference type="InterPro" id="IPR018060">
    <property type="entry name" value="HTH_AraC"/>
</dbReference>